<organism evidence="1 2">
    <name type="scientific">Dulcicalothrix desertica PCC 7102</name>
    <dbReference type="NCBI Taxonomy" id="232991"/>
    <lineage>
        <taxon>Bacteria</taxon>
        <taxon>Bacillati</taxon>
        <taxon>Cyanobacteriota</taxon>
        <taxon>Cyanophyceae</taxon>
        <taxon>Nostocales</taxon>
        <taxon>Calotrichaceae</taxon>
        <taxon>Dulcicalothrix</taxon>
    </lineage>
</organism>
<name>A0A3S1BYF6_9CYAN</name>
<reference evidence="1" key="1">
    <citation type="submission" date="2018-12" db="EMBL/GenBank/DDBJ databases">
        <authorList>
            <person name="Will S."/>
            <person name="Neumann-Schaal M."/>
            <person name="Henke P."/>
        </authorList>
    </citation>
    <scope>NUCLEOTIDE SEQUENCE</scope>
    <source>
        <strain evidence="1">PCC 7102</strain>
    </source>
</reference>
<dbReference type="EMBL" id="RSCL01000059">
    <property type="protein sequence ID" value="RUS93436.1"/>
    <property type="molecule type" value="Genomic_DNA"/>
</dbReference>
<dbReference type="Proteomes" id="UP000271624">
    <property type="component" value="Unassembled WGS sequence"/>
</dbReference>
<sequence length="66" mass="7425">MHFYALGSVIEQQTLRSELTTENSCLQGVKIAYTPDSQTTYTPDSQIKLYAGLTNKIGVTYIIDMY</sequence>
<gene>
    <name evidence="1" type="ORF">DSM106972_096320</name>
</gene>
<comment type="caution">
    <text evidence="1">The sequence shown here is derived from an EMBL/GenBank/DDBJ whole genome shotgun (WGS) entry which is preliminary data.</text>
</comment>
<proteinExistence type="predicted"/>
<reference evidence="1" key="2">
    <citation type="journal article" date="2019" name="Genome Biol. Evol.">
        <title>Day and night: Metabolic profiles and evolutionary relationships of six axenic non-marine cyanobacteria.</title>
        <authorList>
            <person name="Will S.E."/>
            <person name="Henke P."/>
            <person name="Boedeker C."/>
            <person name="Huang S."/>
            <person name="Brinkmann H."/>
            <person name="Rohde M."/>
            <person name="Jarek M."/>
            <person name="Friedl T."/>
            <person name="Seufert S."/>
            <person name="Schumacher M."/>
            <person name="Overmann J."/>
            <person name="Neumann-Schaal M."/>
            <person name="Petersen J."/>
        </authorList>
    </citation>
    <scope>NUCLEOTIDE SEQUENCE [LARGE SCALE GENOMIC DNA]</scope>
    <source>
        <strain evidence="1">PCC 7102</strain>
    </source>
</reference>
<evidence type="ECO:0000313" key="1">
    <source>
        <dbReference type="EMBL" id="RUS93436.1"/>
    </source>
</evidence>
<evidence type="ECO:0000313" key="2">
    <source>
        <dbReference type="Proteomes" id="UP000271624"/>
    </source>
</evidence>
<accession>A0A3S1BYF6</accession>
<dbReference type="AlphaFoldDB" id="A0A3S1BYF6"/>
<protein>
    <submittedName>
        <fullName evidence="1">Uncharacterized protein</fullName>
    </submittedName>
</protein>
<keyword evidence="2" id="KW-1185">Reference proteome</keyword>